<dbReference type="RefSeq" id="WP_072946171.1">
    <property type="nucleotide sequence ID" value="NZ_FQWO01000019.1"/>
</dbReference>
<dbReference type="Proteomes" id="UP000184384">
    <property type="component" value="Unassembled WGS sequence"/>
</dbReference>
<reference evidence="2 5" key="3">
    <citation type="submission" date="2018-03" db="EMBL/GenBank/DDBJ databases">
        <title>Genomic Encyclopedia of Archaeal and Bacterial Type Strains, Phase II (KMG-II): from individual species to whole genera.</title>
        <authorList>
            <person name="Goeker M."/>
        </authorList>
    </citation>
    <scope>NUCLEOTIDE SEQUENCE [LARGE SCALE GENOMIC DNA]</scope>
    <source>
        <strain evidence="2 5">DSM 17797</strain>
    </source>
</reference>
<dbReference type="OrthoDB" id="5197199at2"/>
<evidence type="ECO:0000313" key="3">
    <source>
        <dbReference type="EMBL" id="SHH59637.1"/>
    </source>
</evidence>
<dbReference type="AlphaFoldDB" id="A0A1M5U9K0"/>
<gene>
    <name evidence="2" type="ORF">BC624_11717</name>
    <name evidence="3" type="ORF">SAMN05443373_11917</name>
</gene>
<feature type="domain" description="Immunity protein 63" evidence="1">
    <location>
        <begin position="48"/>
        <end position="125"/>
    </location>
</feature>
<reference evidence="4" key="2">
    <citation type="submission" date="2016-11" db="EMBL/GenBank/DDBJ databases">
        <authorList>
            <person name="Varghese N."/>
            <person name="Submissions S."/>
        </authorList>
    </citation>
    <scope>NUCLEOTIDE SEQUENCE [LARGE SCALE GENOMIC DNA]</scope>
    <source>
        <strain evidence="4">DSM 19729</strain>
    </source>
</reference>
<keyword evidence="5" id="KW-1185">Reference proteome</keyword>
<dbReference type="EMBL" id="PVUB01000017">
    <property type="protein sequence ID" value="PRZ19394.1"/>
    <property type="molecule type" value="Genomic_DNA"/>
</dbReference>
<reference evidence="3" key="1">
    <citation type="submission" date="2016-11" db="EMBL/GenBank/DDBJ databases">
        <authorList>
            <person name="Jaros S."/>
            <person name="Januszkiewicz K."/>
            <person name="Wedrychowicz H."/>
        </authorList>
    </citation>
    <scope>NUCLEOTIDE SEQUENCE [LARGE SCALE GENOMIC DNA]</scope>
    <source>
        <strain evidence="3">DSM 19729</strain>
    </source>
</reference>
<sequence length="169" mass="20051">MIKYSLDDIKKKVNELAEIINTTTDLLPTYGHSKDFAYPHIEIDNFGRLHYVIIERGEELERRTTDKLDDLLYWIFTSVTFSMASDFELKNRIEDKDCRRIMFEKQEELLGQLNENWRLKENTEHQSILKRHPFDDLAGLRATYCGQLRKQGLSETEIDKLAYAKYPKN</sequence>
<dbReference type="InterPro" id="IPR028952">
    <property type="entry name" value="Imm63"/>
</dbReference>
<evidence type="ECO:0000313" key="2">
    <source>
        <dbReference type="EMBL" id="PRZ19394.1"/>
    </source>
</evidence>
<dbReference type="Proteomes" id="UP000237771">
    <property type="component" value="Unassembled WGS sequence"/>
</dbReference>
<evidence type="ECO:0000313" key="5">
    <source>
        <dbReference type="Proteomes" id="UP000237771"/>
    </source>
</evidence>
<organism evidence="3 4">
    <name type="scientific">Flavobacterium granuli</name>
    <dbReference type="NCBI Taxonomy" id="280093"/>
    <lineage>
        <taxon>Bacteria</taxon>
        <taxon>Pseudomonadati</taxon>
        <taxon>Bacteroidota</taxon>
        <taxon>Flavobacteriia</taxon>
        <taxon>Flavobacteriales</taxon>
        <taxon>Flavobacteriaceae</taxon>
        <taxon>Flavobacterium</taxon>
    </lineage>
</organism>
<protein>
    <submittedName>
        <fullName evidence="2 3">Immunity protein 63</fullName>
    </submittedName>
</protein>
<name>A0A1M5U9K0_9FLAO</name>
<proteinExistence type="predicted"/>
<evidence type="ECO:0000259" key="1">
    <source>
        <dbReference type="Pfam" id="PF15599"/>
    </source>
</evidence>
<dbReference type="EMBL" id="FQWO01000019">
    <property type="protein sequence ID" value="SHH59637.1"/>
    <property type="molecule type" value="Genomic_DNA"/>
</dbReference>
<evidence type="ECO:0000313" key="4">
    <source>
        <dbReference type="Proteomes" id="UP000184384"/>
    </source>
</evidence>
<accession>A0A1M5U9K0</accession>
<dbReference type="Pfam" id="PF15599">
    <property type="entry name" value="Imm63"/>
    <property type="match status" value="1"/>
</dbReference>